<evidence type="ECO:0000313" key="2">
    <source>
        <dbReference type="EMBL" id="MEI5986265.1"/>
    </source>
</evidence>
<dbReference type="RefSeq" id="WP_218962181.1">
    <property type="nucleotide sequence ID" value="NZ_JAYLLN010000050.1"/>
</dbReference>
<dbReference type="Pfam" id="PF13376">
    <property type="entry name" value="OmdA"/>
    <property type="match status" value="1"/>
</dbReference>
<sequence length="313" mass="36130">MAGVTFSTIDEYIANFAGEQQSILEHVRQIIKNAAPKEAKETINYGMPTFRYNGNLIHFAMFKQHLGLYPGTAAISHFADDLKGLKTSKGAIQIPLGKELPKSLIEKMVQYNVDQLKDKEGPKWDTHRTRWTECEELMTRLIEQTKTPLVKTFKWGTDVYTFQGKNVIAWGGFKDFFSLWFYNGVFLTDRKKVLVTASEGKTKSLRQWRFTDVKDMDEKMILDYIEESVQTIRDGKEIKPEKSPVRELTGLLKEEMEKDSAFKDAFEKLTPGKKKEYMEHIDEAKQEKTKISRLEKIKPLVLAGKGLHDKYKS</sequence>
<dbReference type="InterPro" id="IPR014922">
    <property type="entry name" value="YdhG-like"/>
</dbReference>
<gene>
    <name evidence="2" type="ORF">VJ786_15275</name>
</gene>
<organism evidence="2 3">
    <name type="scientific">Sphingobacterium tenebrionis</name>
    <dbReference type="NCBI Taxonomy" id="3111775"/>
    <lineage>
        <taxon>Bacteria</taxon>
        <taxon>Pseudomonadati</taxon>
        <taxon>Bacteroidota</taxon>
        <taxon>Sphingobacteriia</taxon>
        <taxon>Sphingobacteriales</taxon>
        <taxon>Sphingobacteriaceae</taxon>
        <taxon>Sphingobacterium</taxon>
    </lineage>
</organism>
<accession>A0ABU8IAQ5</accession>
<dbReference type="Proteomes" id="UP001363035">
    <property type="component" value="Unassembled WGS sequence"/>
</dbReference>
<keyword evidence="3" id="KW-1185">Reference proteome</keyword>
<proteinExistence type="predicted"/>
<protein>
    <submittedName>
        <fullName evidence="2">DUF1801 domain-containing protein</fullName>
    </submittedName>
</protein>
<evidence type="ECO:0000259" key="1">
    <source>
        <dbReference type="Pfam" id="PF08818"/>
    </source>
</evidence>
<comment type="caution">
    <text evidence="2">The sequence shown here is derived from an EMBL/GenBank/DDBJ whole genome shotgun (WGS) entry which is preliminary data.</text>
</comment>
<dbReference type="Pfam" id="PF08818">
    <property type="entry name" value="DUF1801"/>
    <property type="match status" value="2"/>
</dbReference>
<feature type="domain" description="YdhG-like" evidence="1">
    <location>
        <begin position="136"/>
        <end position="229"/>
    </location>
</feature>
<dbReference type="EMBL" id="JAYLLN010000050">
    <property type="protein sequence ID" value="MEI5986265.1"/>
    <property type="molecule type" value="Genomic_DNA"/>
</dbReference>
<evidence type="ECO:0000313" key="3">
    <source>
        <dbReference type="Proteomes" id="UP001363035"/>
    </source>
</evidence>
<reference evidence="2 3" key="1">
    <citation type="submission" date="2024-01" db="EMBL/GenBank/DDBJ databases">
        <title>Sphingobacterium tenebrionis sp. nov., a novel endophyte isolated from tenebrio molitor intestines.</title>
        <authorList>
            <person name="Zhang C."/>
        </authorList>
    </citation>
    <scope>NUCLEOTIDE SEQUENCE [LARGE SCALE GENOMIC DNA]</scope>
    <source>
        <strain evidence="2 3">PU5-4</strain>
    </source>
</reference>
<name>A0ABU8IAQ5_9SPHI</name>
<feature type="domain" description="YdhG-like" evidence="1">
    <location>
        <begin position="20"/>
        <end position="113"/>
    </location>
</feature>